<name>A0A1I7FLP7_9BACL</name>
<dbReference type="EMBL" id="FPBV01000001">
    <property type="protein sequence ID" value="SFU37149.1"/>
    <property type="molecule type" value="Genomic_DNA"/>
</dbReference>
<accession>A0A1I7FLP7</accession>
<gene>
    <name evidence="1" type="ORF">SAMN05421543_101332</name>
</gene>
<dbReference type="SUPFAM" id="SSF101697">
    <property type="entry name" value="Hypothetical protein YfhH"/>
    <property type="match status" value="1"/>
</dbReference>
<dbReference type="InterPro" id="IPR036289">
    <property type="entry name" value="YfhH"/>
</dbReference>
<proteinExistence type="predicted"/>
<dbReference type="Proteomes" id="UP000183508">
    <property type="component" value="Unassembled WGS sequence"/>
</dbReference>
<dbReference type="Gene3D" id="1.10.287.880">
    <property type="entry name" value="Hypothetical protein YfhH domain"/>
    <property type="match status" value="1"/>
</dbReference>
<evidence type="ECO:0008006" key="3">
    <source>
        <dbReference type="Google" id="ProtNLM"/>
    </source>
</evidence>
<organism evidence="1 2">
    <name type="scientific">Alicyclobacillus macrosporangiidus</name>
    <dbReference type="NCBI Taxonomy" id="392015"/>
    <lineage>
        <taxon>Bacteria</taxon>
        <taxon>Bacillati</taxon>
        <taxon>Bacillota</taxon>
        <taxon>Bacilli</taxon>
        <taxon>Bacillales</taxon>
        <taxon>Alicyclobacillaceae</taxon>
        <taxon>Alicyclobacillus</taxon>
    </lineage>
</organism>
<dbReference type="RefSeq" id="WP_245783792.1">
    <property type="nucleotide sequence ID" value="NZ_FPBV01000001.1"/>
</dbReference>
<keyword evidence="2" id="KW-1185">Reference proteome</keyword>
<dbReference type="InterPro" id="IPR014938">
    <property type="entry name" value="YfhH-like"/>
</dbReference>
<reference evidence="2" key="1">
    <citation type="submission" date="2016-10" db="EMBL/GenBank/DDBJ databases">
        <authorList>
            <person name="Varghese N."/>
        </authorList>
    </citation>
    <scope>NUCLEOTIDE SEQUENCE [LARGE SCALE GENOMIC DNA]</scope>
    <source>
        <strain evidence="2">DSM 17980</strain>
    </source>
</reference>
<evidence type="ECO:0000313" key="2">
    <source>
        <dbReference type="Proteomes" id="UP000183508"/>
    </source>
</evidence>
<dbReference type="AlphaFoldDB" id="A0A1I7FLP7"/>
<dbReference type="STRING" id="392015.SAMN05421543_101332"/>
<evidence type="ECO:0000313" key="1">
    <source>
        <dbReference type="EMBL" id="SFU37149.1"/>
    </source>
</evidence>
<dbReference type="Gene3D" id="2.30.30.340">
    <property type="entry name" value="Hypothetical protein YfhH like domains"/>
    <property type="match status" value="1"/>
</dbReference>
<sequence>MLRYSEMTPAQLEREMAQLQEEGRQAFDRQDWSRYAVAMQKWYLAKSYLIRDQVRIEPGRVYDLAEEPDRLTVTRVEGVMAWGIRFSDGSETAVPLAMLVIDGS</sequence>
<protein>
    <recommendedName>
        <fullName evidence="3">DUF1811 domain-containing protein</fullName>
    </recommendedName>
</protein>
<dbReference type="Pfam" id="PF08838">
    <property type="entry name" value="DUF1811"/>
    <property type="match status" value="1"/>
</dbReference>